<proteinExistence type="predicted"/>
<reference evidence="1 2" key="1">
    <citation type="submission" date="2022-11" db="EMBL/GenBank/DDBJ databases">
        <authorList>
            <person name="Siebert D."/>
            <person name="Busche T."/>
            <person name="Saydam E."/>
            <person name="Kalinowski J."/>
            <person name="Ruckert C."/>
            <person name="Blombach B."/>
        </authorList>
    </citation>
    <scope>NUCLEOTIDE SEQUENCE [LARGE SCALE GENOMIC DNA]</scope>
    <source>
        <strain evidence="1 2">DSM 1083</strain>
    </source>
</reference>
<gene>
    <name evidence="1" type="ORF">AFIC_001725</name>
</gene>
<dbReference type="RefSeq" id="WP_275245849.1">
    <property type="nucleotide sequence ID" value="NZ_BAABDX010000002.1"/>
</dbReference>
<dbReference type="EMBL" id="CP113162">
    <property type="protein sequence ID" value="WEF50200.1"/>
    <property type="molecule type" value="Genomic_DNA"/>
</dbReference>
<keyword evidence="2" id="KW-1185">Reference proteome</keyword>
<accession>A0ABY8BJL4</accession>
<name>A0ABY8BJL4_AFICR</name>
<organism evidence="1 2">
    <name type="scientific">Afipia carboxydohydrogena</name>
    <name type="common">Pseudomonas carboxydohydrogena</name>
    <dbReference type="NCBI Taxonomy" id="290"/>
    <lineage>
        <taxon>Bacteria</taxon>
        <taxon>Pseudomonadati</taxon>
        <taxon>Pseudomonadota</taxon>
        <taxon>Alphaproteobacteria</taxon>
        <taxon>Hyphomicrobiales</taxon>
        <taxon>Nitrobacteraceae</taxon>
        <taxon>Afipia</taxon>
    </lineage>
</organism>
<evidence type="ECO:0000313" key="2">
    <source>
        <dbReference type="Proteomes" id="UP001213907"/>
    </source>
</evidence>
<evidence type="ECO:0000313" key="1">
    <source>
        <dbReference type="EMBL" id="WEF50200.1"/>
    </source>
</evidence>
<sequence length="94" mass="10846">MRNHLIFPHPDRLCFFRLLPGSAKPLRGMLEPDSYLIGDRVRILSSLNLRLIPYVAAEKAAFYRIATKMLHCDFTPDRIICESETGDICRSHDE</sequence>
<protein>
    <submittedName>
        <fullName evidence="1">Uncharacterized protein</fullName>
    </submittedName>
</protein>
<dbReference type="Proteomes" id="UP001213907">
    <property type="component" value="Chromosome"/>
</dbReference>